<dbReference type="CDD" id="cd09597">
    <property type="entry name" value="M4_TLP"/>
    <property type="match status" value="1"/>
</dbReference>
<feature type="domain" description="Peptidase M4 C-terminal" evidence="11">
    <location>
        <begin position="390"/>
        <end position="557"/>
    </location>
</feature>
<protein>
    <recommendedName>
        <fullName evidence="8">Neutral metalloproteinase</fullName>
        <ecNumber evidence="8">3.4.24.-</ecNumber>
    </recommendedName>
</protein>
<dbReference type="EC" id="3.4.24.-" evidence="8"/>
<feature type="compositionally biased region" description="Polar residues" evidence="9">
    <location>
        <begin position="283"/>
        <end position="298"/>
    </location>
</feature>
<dbReference type="InterPro" id="IPR001570">
    <property type="entry name" value="Peptidase_M4_C_domain"/>
</dbReference>
<dbReference type="InterPro" id="IPR013856">
    <property type="entry name" value="Peptidase_M4_domain"/>
</dbReference>
<evidence type="ECO:0000256" key="5">
    <source>
        <dbReference type="ARBA" id="ARBA00022801"/>
    </source>
</evidence>
<evidence type="ECO:0000256" key="8">
    <source>
        <dbReference type="RuleBase" id="RU366073"/>
    </source>
</evidence>
<dbReference type="Pfam" id="PF02868">
    <property type="entry name" value="Peptidase_M4_C"/>
    <property type="match status" value="1"/>
</dbReference>
<dbReference type="Pfam" id="PF01447">
    <property type="entry name" value="Peptidase_M4"/>
    <property type="match status" value="1"/>
</dbReference>
<keyword evidence="2 8" id="KW-0645">Protease</keyword>
<gene>
    <name evidence="13" type="ORF">LVJ94_24650</name>
</gene>
<comment type="function">
    <text evidence="8">Extracellular zinc metalloprotease.</text>
</comment>
<evidence type="ECO:0000313" key="14">
    <source>
        <dbReference type="Proteomes" id="UP001374803"/>
    </source>
</evidence>
<organism evidence="13 14">
    <name type="scientific">Pendulispora rubella</name>
    <dbReference type="NCBI Taxonomy" id="2741070"/>
    <lineage>
        <taxon>Bacteria</taxon>
        <taxon>Pseudomonadati</taxon>
        <taxon>Myxococcota</taxon>
        <taxon>Myxococcia</taxon>
        <taxon>Myxococcales</taxon>
        <taxon>Sorangiineae</taxon>
        <taxon>Pendulisporaceae</taxon>
        <taxon>Pendulispora</taxon>
    </lineage>
</organism>
<evidence type="ECO:0000256" key="6">
    <source>
        <dbReference type="ARBA" id="ARBA00022833"/>
    </source>
</evidence>
<dbReference type="Gene3D" id="3.10.450.490">
    <property type="match status" value="1"/>
</dbReference>
<dbReference type="PANTHER" id="PTHR33794:SF1">
    <property type="entry name" value="BACILLOLYSIN"/>
    <property type="match status" value="1"/>
</dbReference>
<evidence type="ECO:0000313" key="13">
    <source>
        <dbReference type="EMBL" id="WXB10405.1"/>
    </source>
</evidence>
<dbReference type="PRINTS" id="PR00730">
    <property type="entry name" value="THERMOLYSIN"/>
</dbReference>
<feature type="region of interest" description="Disordered" evidence="9">
    <location>
        <begin position="283"/>
        <end position="303"/>
    </location>
</feature>
<feature type="domain" description="FTP" evidence="12">
    <location>
        <begin position="97"/>
        <end position="146"/>
    </location>
</feature>
<dbReference type="Pfam" id="PF07504">
    <property type="entry name" value="FTP"/>
    <property type="match status" value="1"/>
</dbReference>
<keyword evidence="3" id="KW-0479">Metal-binding</keyword>
<comment type="similarity">
    <text evidence="1 8">Belongs to the peptidase M4 family.</text>
</comment>
<proteinExistence type="inferred from homology"/>
<dbReference type="InterPro" id="IPR027268">
    <property type="entry name" value="Peptidase_M4/M1_CTD_sf"/>
</dbReference>
<sequence>MGKRIGLLGLAIVGCGSNAGPGDTTEARAQTASLVETLSLENANAWEWASDSELGTPAHVAGHSAPLLTGSISAKEATFAFLSRFRERYNMRDPAGQFSVTREHRDELGMTHVRLQQVERGIPVQNAEMMAHYDDSGALRSIDSNFVAGLDAVDIVPAFDAARALLRAREELRSVAAGQEARIWTAPELVIHAMDGATPTLAYHVVLRTDLPALHRMDYLFDAHTGDVLRAFDDIETVEGSGKGVLGDAKKIQVAASGGSYTLDDRTRTPNGIRTFTANNTESLPGTILTSPSASTWDQAPESGPGAAVDAHYYAGKVYDYYKTKHDRKGIDGNDGSLISVVHYSQNILNAFWDGAEMVYGDGDSTSRALSGSLDVVGHELTHGVTENTSKLVYQKQPGAINESISDIFGSIIEHYVKPDEKNNYLLGEDVFLSGKPFRDLVHPGDPTLDQPQPAHISKFLNTTQDNGGVHTNSGIPNNAFYLMTKGGTNDVSTVNVAYGIGWDKAADLWYRTQTKYLTSSAKFIDLANGTLSAATDLKYSQNQKNIIECAWIAVGVISAPATCKTITAEATAAGDGGLPTVGKDGGSQGNPNSDEDIFAGSKSGCAMGGSSDAPWSLFGGVLGLGMLLARRRIRRSGPAS</sequence>
<keyword evidence="5 8" id="KW-0378">Hydrolase</keyword>
<dbReference type="InterPro" id="IPR011096">
    <property type="entry name" value="FTP_domain"/>
</dbReference>
<dbReference type="Gene3D" id="3.10.450.40">
    <property type="match status" value="1"/>
</dbReference>
<dbReference type="InterPro" id="IPR050728">
    <property type="entry name" value="Zinc_Metalloprotease_M4"/>
</dbReference>
<evidence type="ECO:0000256" key="4">
    <source>
        <dbReference type="ARBA" id="ARBA00022729"/>
    </source>
</evidence>
<evidence type="ECO:0000259" key="10">
    <source>
        <dbReference type="Pfam" id="PF01447"/>
    </source>
</evidence>
<dbReference type="EMBL" id="CP089983">
    <property type="protein sequence ID" value="WXB10405.1"/>
    <property type="molecule type" value="Genomic_DNA"/>
</dbReference>
<name>A0ABZ2LJ43_9BACT</name>
<dbReference type="Gene3D" id="1.10.390.10">
    <property type="entry name" value="Neutral Protease Domain 2"/>
    <property type="match status" value="1"/>
</dbReference>
<evidence type="ECO:0000256" key="1">
    <source>
        <dbReference type="ARBA" id="ARBA00009388"/>
    </source>
</evidence>
<dbReference type="RefSeq" id="WP_394840082.1">
    <property type="nucleotide sequence ID" value="NZ_CP089929.1"/>
</dbReference>
<keyword evidence="14" id="KW-1185">Reference proteome</keyword>
<evidence type="ECO:0000256" key="2">
    <source>
        <dbReference type="ARBA" id="ARBA00022670"/>
    </source>
</evidence>
<evidence type="ECO:0000259" key="11">
    <source>
        <dbReference type="Pfam" id="PF02868"/>
    </source>
</evidence>
<dbReference type="InterPro" id="IPR023612">
    <property type="entry name" value="Peptidase_M4"/>
</dbReference>
<keyword evidence="4" id="KW-0732">Signal</keyword>
<evidence type="ECO:0000256" key="3">
    <source>
        <dbReference type="ARBA" id="ARBA00022723"/>
    </source>
</evidence>
<dbReference type="SUPFAM" id="SSF55486">
    <property type="entry name" value="Metalloproteases ('zincins'), catalytic domain"/>
    <property type="match status" value="1"/>
</dbReference>
<accession>A0ABZ2LJ43</accession>
<evidence type="ECO:0000256" key="7">
    <source>
        <dbReference type="ARBA" id="ARBA00023049"/>
    </source>
</evidence>
<keyword evidence="7 8" id="KW-0482">Metalloprotease</keyword>
<dbReference type="PROSITE" id="PS51257">
    <property type="entry name" value="PROKAR_LIPOPROTEIN"/>
    <property type="match status" value="1"/>
</dbReference>
<evidence type="ECO:0000259" key="12">
    <source>
        <dbReference type="Pfam" id="PF07504"/>
    </source>
</evidence>
<keyword evidence="6 8" id="KW-0862">Zinc</keyword>
<dbReference type="Proteomes" id="UP001374803">
    <property type="component" value="Chromosome"/>
</dbReference>
<feature type="domain" description="Peptidase M4" evidence="10">
    <location>
        <begin position="240"/>
        <end position="387"/>
    </location>
</feature>
<evidence type="ECO:0000256" key="9">
    <source>
        <dbReference type="SAM" id="MobiDB-lite"/>
    </source>
</evidence>
<comment type="cofactor">
    <cofactor evidence="8">
        <name>Zn(2+)</name>
        <dbReference type="ChEBI" id="CHEBI:29105"/>
    </cofactor>
</comment>
<dbReference type="Gene3D" id="3.10.170.10">
    <property type="match status" value="1"/>
</dbReference>
<reference evidence="13" key="1">
    <citation type="submission" date="2021-12" db="EMBL/GenBank/DDBJ databases">
        <title>Discovery of the Pendulisporaceae a myxobacterial family with distinct sporulation behavior and unique specialized metabolism.</title>
        <authorList>
            <person name="Garcia R."/>
            <person name="Popoff A."/>
            <person name="Bader C.D."/>
            <person name="Loehr J."/>
            <person name="Walesch S."/>
            <person name="Walt C."/>
            <person name="Boldt J."/>
            <person name="Bunk B."/>
            <person name="Haeckl F.J.F.P.J."/>
            <person name="Gunesch A.P."/>
            <person name="Birkelbach J."/>
            <person name="Nuebel U."/>
            <person name="Pietschmann T."/>
            <person name="Bach T."/>
            <person name="Mueller R."/>
        </authorList>
    </citation>
    <scope>NUCLEOTIDE SEQUENCE</scope>
    <source>
        <strain evidence="13">MSr11367</strain>
    </source>
</reference>
<keyword evidence="8" id="KW-0964">Secreted</keyword>
<dbReference type="PANTHER" id="PTHR33794">
    <property type="entry name" value="BACILLOLYSIN"/>
    <property type="match status" value="1"/>
</dbReference>
<comment type="subcellular location">
    <subcellularLocation>
        <location evidence="8">Secreted</location>
    </subcellularLocation>
</comment>